<protein>
    <submittedName>
        <fullName evidence="1">Uncharacterized protein</fullName>
    </submittedName>
</protein>
<proteinExistence type="predicted"/>
<name>A0ABV8G1U3_9ACTN</name>
<comment type="caution">
    <text evidence="1">The sequence shown here is derived from an EMBL/GenBank/DDBJ whole genome shotgun (WGS) entry which is preliminary data.</text>
</comment>
<evidence type="ECO:0000313" key="2">
    <source>
        <dbReference type="Proteomes" id="UP001595851"/>
    </source>
</evidence>
<dbReference type="Proteomes" id="UP001595851">
    <property type="component" value="Unassembled WGS sequence"/>
</dbReference>
<sequence>MITATSCYVYSDITTTVAWRTEENEWFISDAPDIKYDDKAALRHMLELEYQHQRQQGHEAALSDLTNVSEREICDRAMRFIVEARAILVTSRREGNMHLDGSRKQINFLLTMAQIAILDYQGEFQSLLRNCSLCRSQKLPVRRVGSNDKGDALFACMQCLWNAMLFA</sequence>
<accession>A0ABV8G1U3</accession>
<organism evidence="1 2">
    <name type="scientific">Nonomuraea purpurea</name>
    <dbReference type="NCBI Taxonomy" id="1849276"/>
    <lineage>
        <taxon>Bacteria</taxon>
        <taxon>Bacillati</taxon>
        <taxon>Actinomycetota</taxon>
        <taxon>Actinomycetes</taxon>
        <taxon>Streptosporangiales</taxon>
        <taxon>Streptosporangiaceae</taxon>
        <taxon>Nonomuraea</taxon>
    </lineage>
</organism>
<reference evidence="2" key="1">
    <citation type="journal article" date="2019" name="Int. J. Syst. Evol. Microbiol.">
        <title>The Global Catalogue of Microorganisms (GCM) 10K type strain sequencing project: providing services to taxonomists for standard genome sequencing and annotation.</title>
        <authorList>
            <consortium name="The Broad Institute Genomics Platform"/>
            <consortium name="The Broad Institute Genome Sequencing Center for Infectious Disease"/>
            <person name="Wu L."/>
            <person name="Ma J."/>
        </authorList>
    </citation>
    <scope>NUCLEOTIDE SEQUENCE [LARGE SCALE GENOMIC DNA]</scope>
    <source>
        <strain evidence="2">TBRC 1276</strain>
    </source>
</reference>
<gene>
    <name evidence="1" type="ORF">ACFOY2_12020</name>
</gene>
<dbReference type="EMBL" id="JBHSBI010000005">
    <property type="protein sequence ID" value="MFC4007953.1"/>
    <property type="molecule type" value="Genomic_DNA"/>
</dbReference>
<keyword evidence="2" id="KW-1185">Reference proteome</keyword>
<dbReference type="RefSeq" id="WP_379528044.1">
    <property type="nucleotide sequence ID" value="NZ_JBHSBI010000005.1"/>
</dbReference>
<evidence type="ECO:0000313" key="1">
    <source>
        <dbReference type="EMBL" id="MFC4007953.1"/>
    </source>
</evidence>